<name>A0A4C1XF21_EUMVA</name>
<evidence type="ECO:0000313" key="1">
    <source>
        <dbReference type="EMBL" id="GBP60785.1"/>
    </source>
</evidence>
<dbReference type="AlphaFoldDB" id="A0A4C1XF21"/>
<accession>A0A4C1XF21</accession>
<proteinExistence type="predicted"/>
<dbReference type="Proteomes" id="UP000299102">
    <property type="component" value="Unassembled WGS sequence"/>
</dbReference>
<comment type="caution">
    <text evidence="1">The sequence shown here is derived from an EMBL/GenBank/DDBJ whole genome shotgun (WGS) entry which is preliminary data.</text>
</comment>
<protein>
    <submittedName>
        <fullName evidence="1">Uncharacterized protein</fullName>
    </submittedName>
</protein>
<keyword evidence="2" id="KW-1185">Reference proteome</keyword>
<gene>
    <name evidence="1" type="ORF">EVAR_41124_1</name>
</gene>
<sequence length="237" mass="26752">MTVKLEALSTELQCQPLRNEVECAGAAALPFCRGALISCTYRGTNYRSTVFFLSFQIKDLSRHILTLAVDGCGLLTTDVVTASGTDVVASSPKHAARGWTPFKLETHWSKSSRKSGTRLSASDLKSRTVFFSVTIYFHVFQSLHIVVQIVTQVIKSAAFKSKGTESESLMDDLTNKFLANFSEPMLIFALLARDKGRESDRIEWVRSRRKKWVRREIWNERVTEEGETKGERNLNHV</sequence>
<organism evidence="1 2">
    <name type="scientific">Eumeta variegata</name>
    <name type="common">Bagworm moth</name>
    <name type="synonym">Eumeta japonica</name>
    <dbReference type="NCBI Taxonomy" id="151549"/>
    <lineage>
        <taxon>Eukaryota</taxon>
        <taxon>Metazoa</taxon>
        <taxon>Ecdysozoa</taxon>
        <taxon>Arthropoda</taxon>
        <taxon>Hexapoda</taxon>
        <taxon>Insecta</taxon>
        <taxon>Pterygota</taxon>
        <taxon>Neoptera</taxon>
        <taxon>Endopterygota</taxon>
        <taxon>Lepidoptera</taxon>
        <taxon>Glossata</taxon>
        <taxon>Ditrysia</taxon>
        <taxon>Tineoidea</taxon>
        <taxon>Psychidae</taxon>
        <taxon>Oiketicinae</taxon>
        <taxon>Eumeta</taxon>
    </lineage>
</organism>
<reference evidence="1 2" key="1">
    <citation type="journal article" date="2019" name="Commun. Biol.">
        <title>The bagworm genome reveals a unique fibroin gene that provides high tensile strength.</title>
        <authorList>
            <person name="Kono N."/>
            <person name="Nakamura H."/>
            <person name="Ohtoshi R."/>
            <person name="Tomita M."/>
            <person name="Numata K."/>
            <person name="Arakawa K."/>
        </authorList>
    </citation>
    <scope>NUCLEOTIDE SEQUENCE [LARGE SCALE GENOMIC DNA]</scope>
</reference>
<dbReference type="EMBL" id="BGZK01000795">
    <property type="protein sequence ID" value="GBP60785.1"/>
    <property type="molecule type" value="Genomic_DNA"/>
</dbReference>
<evidence type="ECO:0000313" key="2">
    <source>
        <dbReference type="Proteomes" id="UP000299102"/>
    </source>
</evidence>